<dbReference type="PANTHER" id="PTHR23517">
    <property type="entry name" value="RESISTANCE PROTEIN MDTM, PUTATIVE-RELATED-RELATED"/>
    <property type="match status" value="1"/>
</dbReference>
<keyword evidence="5 8" id="KW-1133">Transmembrane helix</keyword>
<dbReference type="GO" id="GO:0005886">
    <property type="term" value="C:plasma membrane"/>
    <property type="evidence" value="ECO:0007669"/>
    <property type="project" value="UniProtKB-SubCell"/>
</dbReference>
<feature type="transmembrane region" description="Helical" evidence="8">
    <location>
        <begin position="259"/>
        <end position="279"/>
    </location>
</feature>
<dbReference type="PROSITE" id="PS00216">
    <property type="entry name" value="SUGAR_TRANSPORT_1"/>
    <property type="match status" value="1"/>
</dbReference>
<evidence type="ECO:0000256" key="2">
    <source>
        <dbReference type="ARBA" id="ARBA00022448"/>
    </source>
</evidence>
<keyword evidence="2" id="KW-0813">Transport</keyword>
<dbReference type="Proteomes" id="UP000199152">
    <property type="component" value="Unassembled WGS sequence"/>
</dbReference>
<name>A0A1I4D963_9ACTN</name>
<evidence type="ECO:0000256" key="4">
    <source>
        <dbReference type="ARBA" id="ARBA00022692"/>
    </source>
</evidence>
<dbReference type="STRING" id="504800.SAMN04488085_104233"/>
<dbReference type="SUPFAM" id="SSF103473">
    <property type="entry name" value="MFS general substrate transporter"/>
    <property type="match status" value="1"/>
</dbReference>
<dbReference type="InterPro" id="IPR011701">
    <property type="entry name" value="MFS"/>
</dbReference>
<feature type="transmembrane region" description="Helical" evidence="8">
    <location>
        <begin position="313"/>
        <end position="340"/>
    </location>
</feature>
<feature type="transmembrane region" description="Helical" evidence="8">
    <location>
        <begin position="223"/>
        <end position="244"/>
    </location>
</feature>
<dbReference type="Pfam" id="PF07690">
    <property type="entry name" value="MFS_1"/>
    <property type="match status" value="1"/>
</dbReference>
<evidence type="ECO:0000259" key="9">
    <source>
        <dbReference type="PROSITE" id="PS50850"/>
    </source>
</evidence>
<feature type="compositionally biased region" description="Low complexity" evidence="7">
    <location>
        <begin position="409"/>
        <end position="440"/>
    </location>
</feature>
<evidence type="ECO:0000256" key="8">
    <source>
        <dbReference type="SAM" id="Phobius"/>
    </source>
</evidence>
<protein>
    <submittedName>
        <fullName evidence="10">Predicted arabinose efflux permease, MFS family</fullName>
    </submittedName>
</protein>
<feature type="transmembrane region" description="Helical" evidence="8">
    <location>
        <begin position="380"/>
        <end position="399"/>
    </location>
</feature>
<feature type="transmembrane region" description="Helical" evidence="8">
    <location>
        <begin position="88"/>
        <end position="106"/>
    </location>
</feature>
<keyword evidence="3" id="KW-1003">Cell membrane</keyword>
<keyword evidence="6 8" id="KW-0472">Membrane</keyword>
<feature type="transmembrane region" description="Helical" evidence="8">
    <location>
        <begin position="177"/>
        <end position="196"/>
    </location>
</feature>
<evidence type="ECO:0000256" key="6">
    <source>
        <dbReference type="ARBA" id="ARBA00023136"/>
    </source>
</evidence>
<dbReference type="InterPro" id="IPR020846">
    <property type="entry name" value="MFS_dom"/>
</dbReference>
<evidence type="ECO:0000256" key="1">
    <source>
        <dbReference type="ARBA" id="ARBA00004651"/>
    </source>
</evidence>
<dbReference type="GO" id="GO:0022857">
    <property type="term" value="F:transmembrane transporter activity"/>
    <property type="evidence" value="ECO:0007669"/>
    <property type="project" value="InterPro"/>
</dbReference>
<comment type="subcellular location">
    <subcellularLocation>
        <location evidence="1">Cell membrane</location>
        <topology evidence="1">Multi-pass membrane protein</topology>
    </subcellularLocation>
</comment>
<feature type="domain" description="Major facilitator superfamily (MFS) profile" evidence="9">
    <location>
        <begin position="21"/>
        <end position="403"/>
    </location>
</feature>
<feature type="region of interest" description="Disordered" evidence="7">
    <location>
        <begin position="407"/>
        <end position="451"/>
    </location>
</feature>
<reference evidence="10 11" key="1">
    <citation type="submission" date="2016-10" db="EMBL/GenBank/DDBJ databases">
        <authorList>
            <person name="de Groot N.N."/>
        </authorList>
    </citation>
    <scope>NUCLEOTIDE SEQUENCE [LARGE SCALE GENOMIC DNA]</scope>
    <source>
        <strain evidence="10 11">DSM 45317</strain>
    </source>
</reference>
<keyword evidence="4 8" id="KW-0812">Transmembrane</keyword>
<dbReference type="Gene3D" id="1.20.1250.20">
    <property type="entry name" value="MFS general substrate transporter like domains"/>
    <property type="match status" value="1"/>
</dbReference>
<evidence type="ECO:0000256" key="5">
    <source>
        <dbReference type="ARBA" id="ARBA00022989"/>
    </source>
</evidence>
<keyword evidence="11" id="KW-1185">Reference proteome</keyword>
<feature type="compositionally biased region" description="Basic residues" evidence="7">
    <location>
        <begin position="441"/>
        <end position="451"/>
    </location>
</feature>
<gene>
    <name evidence="10" type="ORF">SAMN04488085_104233</name>
</gene>
<organism evidence="10 11">
    <name type="scientific">Geodermatophilus ruber</name>
    <dbReference type="NCBI Taxonomy" id="504800"/>
    <lineage>
        <taxon>Bacteria</taxon>
        <taxon>Bacillati</taxon>
        <taxon>Actinomycetota</taxon>
        <taxon>Actinomycetes</taxon>
        <taxon>Geodermatophilales</taxon>
        <taxon>Geodermatophilaceae</taxon>
        <taxon>Geodermatophilus</taxon>
    </lineage>
</organism>
<dbReference type="InterPro" id="IPR050171">
    <property type="entry name" value="MFS_Transporters"/>
</dbReference>
<dbReference type="PANTHER" id="PTHR23517:SF3">
    <property type="entry name" value="INTEGRAL MEMBRANE TRANSPORT PROTEIN"/>
    <property type="match status" value="1"/>
</dbReference>
<feature type="transmembrane region" description="Helical" evidence="8">
    <location>
        <begin position="147"/>
        <end position="171"/>
    </location>
</feature>
<feature type="transmembrane region" description="Helical" evidence="8">
    <location>
        <begin position="286"/>
        <end position="307"/>
    </location>
</feature>
<feature type="transmembrane region" description="Helical" evidence="8">
    <location>
        <begin position="352"/>
        <end position="374"/>
    </location>
</feature>
<dbReference type="OrthoDB" id="3177957at2"/>
<evidence type="ECO:0000313" key="10">
    <source>
        <dbReference type="EMBL" id="SFK89350.1"/>
    </source>
</evidence>
<feature type="transmembrane region" description="Helical" evidence="8">
    <location>
        <begin position="112"/>
        <end position="135"/>
    </location>
</feature>
<dbReference type="InterPro" id="IPR036259">
    <property type="entry name" value="MFS_trans_sf"/>
</dbReference>
<dbReference type="EMBL" id="FOSW01000004">
    <property type="protein sequence ID" value="SFK89350.1"/>
    <property type="molecule type" value="Genomic_DNA"/>
</dbReference>
<sequence length="451" mass="44982">MPPRRAGLLAVVPARRVPRPMAFWAAAALLVLVLAASGVPSPLYRVYQERFDFSSGLLTVVFGIYAIALLVTLLVVGALSDHVGRRPVLVAGLLLQVAASVLFLAADGVGLLLAARVVQGLSVGALTGALGATLLDLQRSDRPLGPLVNSASPGFALALGAVGAGLAVEFLPAPTDWVFGALATLFALATGAALLLPESSPRLPGALASLRPRVHVPHAQRGAFLVALPCLLAMWALAGLYLSLGPSLAAGVFGIEDHLVGSLVIVAMQGMGAVGSVSMRAAAPHTAMLAGCLVFAAGVSGTIVSLATGSVALFFIAAAASGFGFGSAFLGAMATVTLGVPAGERGGLLSSIFIVGYLGFSVPAVVAGLTAGQVGLRPTAVVYGAAVIALALLAVAGLLRRRRTERAAADGQRAGPVAAGPRRAPQAGSSPAGPAASASSRARRSSGSRST</sequence>
<evidence type="ECO:0000256" key="7">
    <source>
        <dbReference type="SAM" id="MobiDB-lite"/>
    </source>
</evidence>
<dbReference type="PROSITE" id="PS50850">
    <property type="entry name" value="MFS"/>
    <property type="match status" value="1"/>
</dbReference>
<proteinExistence type="predicted"/>
<dbReference type="InParanoid" id="A0A1I4D963"/>
<dbReference type="AlphaFoldDB" id="A0A1I4D963"/>
<dbReference type="InterPro" id="IPR005829">
    <property type="entry name" value="Sugar_transporter_CS"/>
</dbReference>
<evidence type="ECO:0000313" key="11">
    <source>
        <dbReference type="Proteomes" id="UP000199152"/>
    </source>
</evidence>
<evidence type="ECO:0000256" key="3">
    <source>
        <dbReference type="ARBA" id="ARBA00022475"/>
    </source>
</evidence>
<accession>A0A1I4D963</accession>
<feature type="transmembrane region" description="Helical" evidence="8">
    <location>
        <begin position="54"/>
        <end position="76"/>
    </location>
</feature>